<evidence type="ECO:0000313" key="1">
    <source>
        <dbReference type="EMBL" id="CAF1138699.1"/>
    </source>
</evidence>
<dbReference type="Proteomes" id="UP000677228">
    <property type="component" value="Unassembled WGS sequence"/>
</dbReference>
<evidence type="ECO:0000313" key="2">
    <source>
        <dbReference type="EMBL" id="CAF3930749.1"/>
    </source>
</evidence>
<dbReference type="Proteomes" id="UP000682733">
    <property type="component" value="Unassembled WGS sequence"/>
</dbReference>
<dbReference type="AlphaFoldDB" id="A0A8S2E5J6"/>
<accession>A0A8S2E5J6</accession>
<evidence type="ECO:0000313" key="3">
    <source>
        <dbReference type="Proteomes" id="UP000677228"/>
    </source>
</evidence>
<organism evidence="1 3">
    <name type="scientific">Didymodactylos carnosus</name>
    <dbReference type="NCBI Taxonomy" id="1234261"/>
    <lineage>
        <taxon>Eukaryota</taxon>
        <taxon>Metazoa</taxon>
        <taxon>Spiralia</taxon>
        <taxon>Gnathifera</taxon>
        <taxon>Rotifera</taxon>
        <taxon>Eurotatoria</taxon>
        <taxon>Bdelloidea</taxon>
        <taxon>Philodinida</taxon>
        <taxon>Philodinidae</taxon>
        <taxon>Didymodactylos</taxon>
    </lineage>
</organism>
<name>A0A8S2E5J6_9BILA</name>
<reference evidence="1" key="1">
    <citation type="submission" date="2021-02" db="EMBL/GenBank/DDBJ databases">
        <authorList>
            <person name="Nowell W R."/>
        </authorList>
    </citation>
    <scope>NUCLEOTIDE SEQUENCE</scope>
</reference>
<comment type="caution">
    <text evidence="1">The sequence shown here is derived from an EMBL/GenBank/DDBJ whole genome shotgun (WGS) entry which is preliminary data.</text>
</comment>
<dbReference type="EMBL" id="CAJOBA010025367">
    <property type="protein sequence ID" value="CAF3930749.1"/>
    <property type="molecule type" value="Genomic_DNA"/>
</dbReference>
<sequence length="222" mass="24843">MGCHHIYEISQMDDYLAANLAESWTVTMKGRHFSSVACDYAIESTQNKDFKGPAGLSGHMDADLRLAWCLSSSWCAQVLTVVNELANVKHTNDPHVQATVSKIITDNNDLLKLINLLKTDNPFRSTSTDFHKLLSGAKLPFEIVEELCGASAKFVTTANNFIKEHLIEKRTSIFTTINKGNVRLLTMTLAPEKPLTNASNMEKQFRALMYCSLFRPTIKLET</sequence>
<dbReference type="PANTHER" id="PTHR47018">
    <property type="entry name" value="CXC DOMAIN-CONTAINING PROTEIN-RELATED"/>
    <property type="match status" value="1"/>
</dbReference>
<protein>
    <submittedName>
        <fullName evidence="1">Uncharacterized protein</fullName>
    </submittedName>
</protein>
<dbReference type="EMBL" id="CAJNOK010011374">
    <property type="protein sequence ID" value="CAF1138699.1"/>
    <property type="molecule type" value="Genomic_DNA"/>
</dbReference>
<dbReference type="PANTHER" id="PTHR47018:SF3">
    <property type="entry name" value="MYCBP-ASSOCIATED PROTEIN"/>
    <property type="match status" value="1"/>
</dbReference>
<gene>
    <name evidence="1" type="ORF">OVA965_LOCUS21015</name>
    <name evidence="2" type="ORF">TMI583_LOCUS21561</name>
</gene>
<proteinExistence type="predicted"/>